<dbReference type="EMBL" id="CP114006">
    <property type="protein sequence ID" value="WAN63636.1"/>
    <property type="molecule type" value="Genomic_DNA"/>
</dbReference>
<protein>
    <submittedName>
        <fullName evidence="1">Uncharacterized protein</fullName>
    </submittedName>
</protein>
<dbReference type="Proteomes" id="UP001164727">
    <property type="component" value="Chromosome"/>
</dbReference>
<proteinExistence type="predicted"/>
<evidence type="ECO:0000313" key="1">
    <source>
        <dbReference type="EMBL" id="WAN63636.1"/>
    </source>
</evidence>
<organism evidence="1 2">
    <name type="scientific">Candidatus Phytoplasma rubi</name>
    <dbReference type="NCBI Taxonomy" id="399025"/>
    <lineage>
        <taxon>Bacteria</taxon>
        <taxon>Bacillati</taxon>
        <taxon>Mycoplasmatota</taxon>
        <taxon>Mollicutes</taxon>
        <taxon>Acholeplasmatales</taxon>
        <taxon>Acholeplasmataceae</taxon>
        <taxon>Candidatus Phytoplasma</taxon>
        <taxon>16SrV (Elm yellows group)</taxon>
    </lineage>
</organism>
<reference evidence="1 2" key="1">
    <citation type="journal article" date="2023" name="Microbiol. Resour. Announc.">
        <title>Complete Genome of 'Candidatus Phytoplasma rubi' RS, a Phytopathogenic Bacterium Associated with Rubus Stunt Disease.</title>
        <authorList>
            <person name="Duckeck D."/>
            <person name="Zubert C."/>
            <person name="Bohm J.W."/>
            <person name="Carminati G."/>
            <person name="Schneider B."/>
            <person name="Kube M."/>
        </authorList>
    </citation>
    <scope>NUCLEOTIDE SEQUENCE [LARGE SCALE GENOMIC DNA]</scope>
    <source>
        <strain evidence="1 2">RS</strain>
    </source>
</reference>
<sequence>MKTKLSPKEFQIIHLSFGTGHINEDYQGFFNCFIFSFSN</sequence>
<keyword evidence="2" id="KW-1185">Reference proteome</keyword>
<evidence type="ECO:0000313" key="2">
    <source>
        <dbReference type="Proteomes" id="UP001164727"/>
    </source>
</evidence>
<accession>A0ABY7BYB7</accession>
<gene>
    <name evidence="1" type="ORF">RS022_08380</name>
</gene>
<name>A0ABY7BYB7_9MOLU</name>